<evidence type="ECO:0000313" key="4">
    <source>
        <dbReference type="EMBL" id="EAV45815.1"/>
    </source>
</evidence>
<dbReference type="GO" id="GO:0016791">
    <property type="term" value="F:phosphatase activity"/>
    <property type="evidence" value="ECO:0007669"/>
    <property type="project" value="TreeGrafter"/>
</dbReference>
<dbReference type="EMBL" id="AAUW01000002">
    <property type="protein sequence ID" value="EAV45815.1"/>
    <property type="molecule type" value="Genomic_DNA"/>
</dbReference>
<dbReference type="InterPro" id="IPR023214">
    <property type="entry name" value="HAD_sf"/>
</dbReference>
<reference evidence="4 5" key="1">
    <citation type="submission" date="2006-05" db="EMBL/GenBank/DDBJ databases">
        <authorList>
            <person name="King G."/>
            <person name="Ferriera S."/>
            <person name="Johnson J."/>
            <person name="Kravitz S."/>
            <person name="Beeson K."/>
            <person name="Sutton G."/>
            <person name="Rogers Y.-H."/>
            <person name="Friedman R."/>
            <person name="Frazier M."/>
            <person name="Venter J.C."/>
        </authorList>
    </citation>
    <scope>NUCLEOTIDE SEQUENCE [LARGE SCALE GENOMIC DNA]</scope>
    <source>
        <strain evidence="5">ATCC 25650 / DSM 13394 / JCM 20685 / NBRC 16684 / NCIMB 2208 / IAM 12614 / B1</strain>
    </source>
</reference>
<evidence type="ECO:0000256" key="1">
    <source>
        <dbReference type="ARBA" id="ARBA00022723"/>
    </source>
</evidence>
<dbReference type="Proteomes" id="UP000004848">
    <property type="component" value="Unassembled WGS sequence"/>
</dbReference>
<sequence>MAMIVFDLDDTLYLERDFAFSGYRYLDGWMKEREGLKGFGNACRKVFEDGERRQVFNRALESLGHSGDGNLIPDLVAAYRGHPPQISLAPDAARYLERRRGPFGLITDGPAAMQNAKIIALGLDRWIRNIRKTGDWPQGYGKPHPRACEEMEGLAADGGPMVYIADNPAKDFVTPKARGWITVQIRRTGAVHSPHPKDDAHAAHVELSSLDELDAALKVQMQSVK</sequence>
<dbReference type="Gene3D" id="3.40.50.1000">
    <property type="entry name" value="HAD superfamily/HAD-like"/>
    <property type="match status" value="1"/>
</dbReference>
<gene>
    <name evidence="4" type="ORF">SIAM614_24387</name>
</gene>
<comment type="caution">
    <text evidence="4">The sequence shown here is derived from an EMBL/GenBank/DDBJ whole genome shotgun (WGS) entry which is preliminary data.</text>
</comment>
<dbReference type="SUPFAM" id="SSF56784">
    <property type="entry name" value="HAD-like"/>
    <property type="match status" value="1"/>
</dbReference>
<accession>A0NNT4</accession>
<evidence type="ECO:0000256" key="3">
    <source>
        <dbReference type="ARBA" id="ARBA00022842"/>
    </source>
</evidence>
<dbReference type="InterPro" id="IPR051400">
    <property type="entry name" value="HAD-like_hydrolase"/>
</dbReference>
<dbReference type="GO" id="GO:0046872">
    <property type="term" value="F:metal ion binding"/>
    <property type="evidence" value="ECO:0007669"/>
    <property type="project" value="UniProtKB-KW"/>
</dbReference>
<dbReference type="AlphaFoldDB" id="A0NNT4"/>
<proteinExistence type="predicted"/>
<dbReference type="Pfam" id="PF00702">
    <property type="entry name" value="Hydrolase"/>
    <property type="match status" value="1"/>
</dbReference>
<dbReference type="Gene3D" id="1.10.150.520">
    <property type="match status" value="1"/>
</dbReference>
<evidence type="ECO:0000256" key="2">
    <source>
        <dbReference type="ARBA" id="ARBA00022801"/>
    </source>
</evidence>
<dbReference type="PANTHER" id="PTHR46470">
    <property type="entry name" value="N-ACYLNEURAMINATE-9-PHOSPHATASE"/>
    <property type="match status" value="1"/>
</dbReference>
<name>A0NNT4_ROSAI</name>
<evidence type="ECO:0000313" key="5">
    <source>
        <dbReference type="Proteomes" id="UP000004848"/>
    </source>
</evidence>
<dbReference type="InterPro" id="IPR036412">
    <property type="entry name" value="HAD-like_sf"/>
</dbReference>
<organism evidence="4 5">
    <name type="scientific">Roseibium aggregatum (strain ATCC 25650 / DSM 13394 / JCM 20685 / NBRC 16684 / NCIMB 2208 / IAM 12614 / B1)</name>
    <name type="common">Stappia aggregata</name>
    <dbReference type="NCBI Taxonomy" id="384765"/>
    <lineage>
        <taxon>Bacteria</taxon>
        <taxon>Pseudomonadati</taxon>
        <taxon>Pseudomonadota</taxon>
        <taxon>Alphaproteobacteria</taxon>
        <taxon>Hyphomicrobiales</taxon>
        <taxon>Stappiaceae</taxon>
        <taxon>Roseibium</taxon>
    </lineage>
</organism>
<keyword evidence="2" id="KW-0378">Hydrolase</keyword>
<protein>
    <recommendedName>
        <fullName evidence="6">Hydrolase of the HAD superfamily</fullName>
    </recommendedName>
</protein>
<evidence type="ECO:0008006" key="6">
    <source>
        <dbReference type="Google" id="ProtNLM"/>
    </source>
</evidence>
<dbReference type="eggNOG" id="COG0546">
    <property type="taxonomic scope" value="Bacteria"/>
</dbReference>
<keyword evidence="1" id="KW-0479">Metal-binding</keyword>
<keyword evidence="3" id="KW-0460">Magnesium</keyword>
<dbReference type="PANTHER" id="PTHR46470:SF2">
    <property type="entry name" value="GLYCERALDEHYDE 3-PHOSPHATE PHOSPHATASE"/>
    <property type="match status" value="1"/>
</dbReference>